<evidence type="ECO:0000256" key="2">
    <source>
        <dbReference type="SAM" id="Phobius"/>
    </source>
</evidence>
<feature type="chain" id="PRO_5040340657" description="Mid2 domain-containing protein" evidence="3">
    <location>
        <begin position="27"/>
        <end position="302"/>
    </location>
</feature>
<gene>
    <name evidence="4" type="ORF">E4U56_006109</name>
</gene>
<proteinExistence type="predicted"/>
<comment type="caution">
    <text evidence="4">The sequence shown here is derived from an EMBL/GenBank/DDBJ whole genome shotgun (WGS) entry which is preliminary data.</text>
</comment>
<evidence type="ECO:0008006" key="6">
    <source>
        <dbReference type="Google" id="ProtNLM"/>
    </source>
</evidence>
<feature type="compositionally biased region" description="Basic and acidic residues" evidence="1">
    <location>
        <begin position="272"/>
        <end position="281"/>
    </location>
</feature>
<dbReference type="Proteomes" id="UP000784919">
    <property type="component" value="Unassembled WGS sequence"/>
</dbReference>
<protein>
    <recommendedName>
        <fullName evidence="6">Mid2 domain-containing protein</fullName>
    </recommendedName>
</protein>
<keyword evidence="2" id="KW-0472">Membrane</keyword>
<accession>A0A9P7ML72</accession>
<organism evidence="4 5">
    <name type="scientific">Claviceps arundinis</name>
    <dbReference type="NCBI Taxonomy" id="1623583"/>
    <lineage>
        <taxon>Eukaryota</taxon>
        <taxon>Fungi</taxon>
        <taxon>Dikarya</taxon>
        <taxon>Ascomycota</taxon>
        <taxon>Pezizomycotina</taxon>
        <taxon>Sordariomycetes</taxon>
        <taxon>Hypocreomycetidae</taxon>
        <taxon>Hypocreales</taxon>
        <taxon>Clavicipitaceae</taxon>
        <taxon>Claviceps</taxon>
    </lineage>
</organism>
<feature type="compositionally biased region" description="Low complexity" evidence="1">
    <location>
        <begin position="173"/>
        <end position="222"/>
    </location>
</feature>
<keyword evidence="3" id="KW-0732">Signal</keyword>
<name>A0A9P7ML72_9HYPO</name>
<reference evidence="4" key="1">
    <citation type="journal article" date="2020" name="bioRxiv">
        <title>Whole genome comparisons of ergot fungi reveals the divergence and evolution of species within the genus Claviceps are the result of varying mechanisms driving genome evolution and host range expansion.</title>
        <authorList>
            <person name="Wyka S.A."/>
            <person name="Mondo S.J."/>
            <person name="Liu M."/>
            <person name="Dettman J."/>
            <person name="Nalam V."/>
            <person name="Broders K.D."/>
        </authorList>
    </citation>
    <scope>NUCLEOTIDE SEQUENCE</scope>
    <source>
        <strain evidence="4">CCC 1102</strain>
    </source>
</reference>
<feature type="compositionally biased region" description="Basic and acidic residues" evidence="1">
    <location>
        <begin position="288"/>
        <end position="302"/>
    </location>
</feature>
<dbReference type="EMBL" id="SRPS01000475">
    <property type="protein sequence ID" value="KAG5957266.1"/>
    <property type="molecule type" value="Genomic_DNA"/>
</dbReference>
<dbReference type="OrthoDB" id="5215637at2759"/>
<dbReference type="AlphaFoldDB" id="A0A9P7ML72"/>
<evidence type="ECO:0000256" key="3">
    <source>
        <dbReference type="SAM" id="SignalP"/>
    </source>
</evidence>
<feature type="transmembrane region" description="Helical" evidence="2">
    <location>
        <begin position="229"/>
        <end position="252"/>
    </location>
</feature>
<sequence length="302" mass="31615">MGWQSPPLRLRVAVLAVTAIITTATAVMTTTTTTVTHSQQHFDLIHCYAYNGSSWARNTRCPGSDACCGADSTCYSNRLCKKPKDNYFVRGPCAVKSWRSGQCAQICQEDEGAHGFPHVIVCLDGSYCCDTDGPQCCAEKRGVFLDVTGNIAKVAASTMLSWGPERTSSGYQTADTSDTDSAASATPPPDSEATSASPREAATGTGPSRDPGTSSTPSTGESDNTALKIGVGVGIPLGALALGACAALIVVLRRSRRRRSEMGAAEAALAKQDGKRRDDKSAGGLVPRELDATSVHRAELPP</sequence>
<feature type="region of interest" description="Disordered" evidence="1">
    <location>
        <begin position="256"/>
        <end position="302"/>
    </location>
</feature>
<evidence type="ECO:0000256" key="1">
    <source>
        <dbReference type="SAM" id="MobiDB-lite"/>
    </source>
</evidence>
<evidence type="ECO:0000313" key="5">
    <source>
        <dbReference type="Proteomes" id="UP000784919"/>
    </source>
</evidence>
<evidence type="ECO:0000313" key="4">
    <source>
        <dbReference type="EMBL" id="KAG5957266.1"/>
    </source>
</evidence>
<feature type="signal peptide" evidence="3">
    <location>
        <begin position="1"/>
        <end position="26"/>
    </location>
</feature>
<keyword evidence="2" id="KW-1133">Transmembrane helix</keyword>
<keyword evidence="2" id="KW-0812">Transmembrane</keyword>
<feature type="region of interest" description="Disordered" evidence="1">
    <location>
        <begin position="164"/>
        <end position="223"/>
    </location>
</feature>